<reference evidence="4 5" key="2">
    <citation type="submission" date="2018-06" db="EMBL/GenBank/DDBJ databases">
        <authorList>
            <consortium name="Pathogen Informatics"/>
            <person name="Doyle S."/>
        </authorList>
    </citation>
    <scope>NUCLEOTIDE SEQUENCE [LARGE SCALE GENOMIC DNA]</scope>
    <source>
        <strain evidence="4 5">NCTC10786</strain>
    </source>
</reference>
<accession>A0A078LDN8</accession>
<dbReference type="GO" id="GO:0034194">
    <property type="term" value="P:D-galactonate catabolic process"/>
    <property type="evidence" value="ECO:0007669"/>
    <property type="project" value="InterPro"/>
</dbReference>
<evidence type="ECO:0000313" key="5">
    <source>
        <dbReference type="Proteomes" id="UP000251584"/>
    </source>
</evidence>
<dbReference type="Proteomes" id="UP000807555">
    <property type="component" value="Unassembled WGS sequence"/>
</dbReference>
<evidence type="ECO:0000313" key="1">
    <source>
        <dbReference type="EMBL" id="CDZ81958.1"/>
    </source>
</evidence>
<evidence type="ECO:0000313" key="4">
    <source>
        <dbReference type="EMBL" id="SQB40626.1"/>
    </source>
</evidence>
<gene>
    <name evidence="1" type="primary">dgoK</name>
    <name evidence="1" type="ORF">BN1086_00003</name>
    <name evidence="3" type="ORF">EGS84_03365</name>
    <name evidence="2" type="ORF">I5687_19765</name>
    <name evidence="4" type="ORF">NCTC10786_05732</name>
</gene>
<dbReference type="Proteomes" id="UP000282299">
    <property type="component" value="Unassembled WGS sequence"/>
</dbReference>
<name>A0A078LDN8_CITKO</name>
<dbReference type="EC" id="2.7.1.58" evidence="4"/>
<reference evidence="1" key="1">
    <citation type="submission" date="2014-06" db="EMBL/GenBank/DDBJ databases">
        <authorList>
            <person name="Urmite Genomes Urmite Genomes"/>
        </authorList>
    </citation>
    <scope>NUCLEOTIDE SEQUENCE</scope>
</reference>
<dbReference type="InterPro" id="IPR042257">
    <property type="entry name" value="DGOK_C"/>
</dbReference>
<reference evidence="3" key="4">
    <citation type="submission" date="2018-10" db="EMBL/GenBank/DDBJ databases">
        <title>FDA dAtabase for Regulatory Grade micrObial Sequences (FDA-ARGOS): Supporting development and validation of Infectious Disease Dx tests.</title>
        <authorList>
            <person name="Campos J."/>
            <person name="Goldberg B."/>
            <person name="Tallon L.J."/>
            <person name="Sadzewicz L."/>
            <person name="Zhao X."/>
            <person name="Vavikolanu K."/>
            <person name="Mehta A."/>
            <person name="Aluvathingal J."/>
            <person name="Nadendla S."/>
            <person name="Geyer C."/>
            <person name="Nandy P."/>
            <person name="Yan Y."/>
            <person name="Sichtig H."/>
        </authorList>
    </citation>
    <scope>NUCLEOTIDE SEQUENCE</scope>
    <source>
        <strain evidence="3">FDAARGOS_526</strain>
    </source>
</reference>
<dbReference type="EMBL" id="JADVNV010000010">
    <property type="protein sequence ID" value="MBJ9870195.1"/>
    <property type="molecule type" value="Genomic_DNA"/>
</dbReference>
<organism evidence="1">
    <name type="scientific">Citrobacter koseri</name>
    <name type="common">Citrobacter diversus</name>
    <dbReference type="NCBI Taxonomy" id="545"/>
    <lineage>
        <taxon>Bacteria</taxon>
        <taxon>Pseudomonadati</taxon>
        <taxon>Pseudomonadota</taxon>
        <taxon>Gammaproteobacteria</taxon>
        <taxon>Enterobacterales</taxon>
        <taxon>Enterobacteriaceae</taxon>
        <taxon>Citrobacter</taxon>
    </lineage>
</organism>
<evidence type="ECO:0000313" key="6">
    <source>
        <dbReference type="Proteomes" id="UP000282299"/>
    </source>
</evidence>
<evidence type="ECO:0000313" key="2">
    <source>
        <dbReference type="EMBL" id="MBJ9870195.1"/>
    </source>
</evidence>
<dbReference type="PATRIC" id="fig|545.12.peg.3"/>
<protein>
    <submittedName>
        <fullName evidence="1">2-dehydro-3-deoxygalactonokinase</fullName>
        <ecNumber evidence="4">2.7.1.58</ecNumber>
    </submittedName>
</protein>
<dbReference type="Proteomes" id="UP000251584">
    <property type="component" value="Unassembled WGS sequence"/>
</dbReference>
<dbReference type="InterPro" id="IPR042258">
    <property type="entry name" value="DGOK_N"/>
</dbReference>
<sequence length="300" mass="33701">MFNSENFIAVDWGSSNLRLWVYQKGSCVWRHASHDGVINHHAGQFKDIWLTLLEQCPHTLADNTTVIMSGMIGSNIGWVDSHYLLCPVSLQTLSQHLTQVHDAGHLPVFIIPGLQLAGSETCNVMRGEETQLLGALSENSWYAFPGTHSKWVRMENDTVRDFQTIMTGEFFHLLTRHSIVGKHATVQQHNVDAFLAGAKRGQHENCLSRGVFDLRARTLSHILPQDALFDALSGLLIGHEIAQMLQHYAIPAHEEIVLVGSDELLVRYQTVFQLFGQRCRLLNGETAFINGIRSVLHEHP</sequence>
<dbReference type="RefSeq" id="WP_049008034.1">
    <property type="nucleotide sequence ID" value="NZ_ABTEQQ020000004.1"/>
</dbReference>
<dbReference type="InterPro" id="IPR007729">
    <property type="entry name" value="DGOK"/>
</dbReference>
<proteinExistence type="predicted"/>
<keyword evidence="4" id="KW-0808">Transferase</keyword>
<keyword evidence="1" id="KW-0418">Kinase</keyword>
<dbReference type="CDD" id="cd24012">
    <property type="entry name" value="ASKHA_NBD_KDGal-kinase"/>
    <property type="match status" value="1"/>
</dbReference>
<reference evidence="2" key="5">
    <citation type="submission" date="2020-11" db="EMBL/GenBank/DDBJ databases">
        <title>Enhanced detection system for hospital associated transmission using whole genome sequencing surveillance.</title>
        <authorList>
            <person name="Harrison L.H."/>
            <person name="Van Tyne D."/>
            <person name="Marsh J.W."/>
            <person name="Griffith M.P."/>
            <person name="Snyder D.J."/>
            <person name="Cooper V.S."/>
            <person name="Mustapha M."/>
        </authorList>
    </citation>
    <scope>NUCLEOTIDE SEQUENCE</scope>
    <source>
        <strain evidence="2">CB00014</strain>
    </source>
</reference>
<dbReference type="EMBL" id="LK931336">
    <property type="protein sequence ID" value="CDZ81958.1"/>
    <property type="molecule type" value="Genomic_DNA"/>
</dbReference>
<dbReference type="EMBL" id="RKIT01000002">
    <property type="protein sequence ID" value="RSC16039.1"/>
    <property type="molecule type" value="Genomic_DNA"/>
</dbReference>
<dbReference type="Gene3D" id="3.30.420.300">
    <property type="entry name" value="2-keto-3-deoxy-galactonokinase, substrate binding domain"/>
    <property type="match status" value="1"/>
</dbReference>
<dbReference type="AlphaFoldDB" id="A0A078LDN8"/>
<dbReference type="EMBL" id="UAVY01000010">
    <property type="protein sequence ID" value="SQB40626.1"/>
    <property type="molecule type" value="Genomic_DNA"/>
</dbReference>
<dbReference type="Pfam" id="PF05035">
    <property type="entry name" value="DGOK"/>
    <property type="match status" value="1"/>
</dbReference>
<dbReference type="Gene3D" id="3.30.420.310">
    <property type="entry name" value="2-keto-3-deoxy-galactonokinase, C-terminal domain"/>
    <property type="match status" value="1"/>
</dbReference>
<evidence type="ECO:0000313" key="3">
    <source>
        <dbReference type="EMBL" id="RSC16039.1"/>
    </source>
</evidence>
<dbReference type="GO" id="GO:0008671">
    <property type="term" value="F:2-dehydro-3-deoxygalactonokinase activity"/>
    <property type="evidence" value="ECO:0007669"/>
    <property type="project" value="UniProtKB-EC"/>
</dbReference>
<reference evidence="6" key="3">
    <citation type="submission" date="2018-10" db="EMBL/GenBank/DDBJ databases">
        <title>FDA dAtabase for Regulatory Grade micrObial Sequences (FDA-ARGOS): Supporting development and validation of Infectious Disease Dx tests.</title>
        <authorList>
            <person name="Goldberg B."/>
            <person name="Campos J."/>
            <person name="Tallon L."/>
            <person name="Sadzewicz L."/>
            <person name="Zhao X."/>
            <person name="Vavikolanu K."/>
            <person name="Mehta A."/>
            <person name="Aluvathingal J."/>
            <person name="Nadendla S."/>
            <person name="Geyer C."/>
            <person name="Nandy P."/>
            <person name="Yan Y."/>
            <person name="Sichtig H."/>
        </authorList>
    </citation>
    <scope>NUCLEOTIDE SEQUENCE [LARGE SCALE GENOMIC DNA]</scope>
    <source>
        <strain evidence="6">FDAARGOS_526</strain>
    </source>
</reference>